<dbReference type="InterPro" id="IPR018777">
    <property type="entry name" value="Replication_initiator_prot_A"/>
</dbReference>
<reference evidence="1 2" key="1">
    <citation type="submission" date="2018-02" db="EMBL/GenBank/DDBJ databases">
        <title>Comparative analysis of genomes of three Brevibacillus laterosporus strains producers of potent antimicrobials isolated from silage.</title>
        <authorList>
            <person name="Kojic M."/>
            <person name="Miljkovic M."/>
            <person name="Studholme D."/>
            <person name="Filipic B."/>
        </authorList>
    </citation>
    <scope>NUCLEOTIDE SEQUENCE [LARGE SCALE GENOMIC DNA]</scope>
    <source>
        <strain evidence="1 2">BGSP11</strain>
    </source>
</reference>
<proteinExistence type="predicted"/>
<dbReference type="AlphaFoldDB" id="A0AAP8Q9T7"/>
<dbReference type="Proteomes" id="UP000239759">
    <property type="component" value="Unassembled WGS sequence"/>
</dbReference>
<gene>
    <name evidence="1" type="ORF">C4A77_24965</name>
</gene>
<evidence type="ECO:0000313" key="1">
    <source>
        <dbReference type="EMBL" id="PPA90200.1"/>
    </source>
</evidence>
<accession>A0AAP8Q9T7</accession>
<evidence type="ECO:0000313" key="2">
    <source>
        <dbReference type="Proteomes" id="UP000239759"/>
    </source>
</evidence>
<organism evidence="1 2">
    <name type="scientific">Brevibacillus laterosporus</name>
    <name type="common">Bacillus laterosporus</name>
    <dbReference type="NCBI Taxonomy" id="1465"/>
    <lineage>
        <taxon>Bacteria</taxon>
        <taxon>Bacillati</taxon>
        <taxon>Bacillota</taxon>
        <taxon>Bacilli</taxon>
        <taxon>Bacillales</taxon>
        <taxon>Paenibacillaceae</taxon>
        <taxon>Brevibacillus</taxon>
    </lineage>
</organism>
<comment type="caution">
    <text evidence="1">The sequence shown here is derived from an EMBL/GenBank/DDBJ whole genome shotgun (WGS) entry which is preliminary data.</text>
</comment>
<dbReference type="EMBL" id="PRKQ01000054">
    <property type="protein sequence ID" value="PPA90200.1"/>
    <property type="molecule type" value="Genomic_DNA"/>
</dbReference>
<sequence>MLSQLDEYGGIFIFRGRCRNLTKENQLHNIRSSSTIRKEEGKSMSVKLQKSLHTFIDKIINIEDMNLSDIELTLLKEEIIGEATDHLFRFKKNELTAVENDLLKKRTLSTNIDSETIKMIDYGLRIINDALEKRKKSYRNPDHQVSTNVLTHGAVLWVGEKNKKDQCKQRIITVKENNGNKLTYQNDRGRFLSMYDTKVFLALHKIWELKGKQKEFRFTEYELLQQLGGGVSGREYNMVKESLENLFNTSVIMQAFYIKQKNKKILTQKFHLVQSQGRLEHTSENDIVYSCEHIIQFSDYLHLSLIEGYVSYISLAMVDDLRGLAAQALYITLCGDQLTAEGCFQYGIAELTERIGLSAELPLKKHKQTLKKAFEELISAEILHNYIFIKDNDAVRLYPTDWFKSVVVSSVTALSDGSSELPTLLEQVINDQSLLPL</sequence>
<name>A0AAP8Q9T7_BRELA</name>
<dbReference type="Pfam" id="PF10134">
    <property type="entry name" value="RPA"/>
    <property type="match status" value="1"/>
</dbReference>
<protein>
    <submittedName>
        <fullName evidence="1">Uncharacterized protein</fullName>
    </submittedName>
</protein>